<dbReference type="EMBL" id="JABAIM010000001">
    <property type="protein sequence ID" value="NLR73617.1"/>
    <property type="molecule type" value="Genomic_DNA"/>
</dbReference>
<sequence>MLSFNMDDIAAFPALRQIRQPRLNDAAVGRAWSRPAIGRLPPALCMTECWPRKPAAVQPVQEAITLEWQQWCALLGKRQPTQMQLHVSAHPQVFALALADWLQRRDSVSPSMPCGIVLYLGQADVPDCSGVPGADVMLRSMAGGEPGFHASCLTVLPAVLQQAGGRVGVELWLGQLMDAEAMAQVHALLLMQPARLCLRGVVAAAVSASQLLQQKEQLYQVLQWLDELGYGHLAGGWFTRADDPWRHAQRLGRLMLTGEGDLIAEDGEWIGLGPGASTLLGAVQGWNSPEAAYLKQLQQGKRPLAAARKLSLDILMRRAMAQQLLCLGYLDFMTFELTYMVQFEQYFATELKQLQGWIKAGYLLQRHRTLWLTESGRLLADQFARYFLHA</sequence>
<comment type="caution">
    <text evidence="2">The sequence shown here is derived from an EMBL/GenBank/DDBJ whole genome shotgun (WGS) entry which is preliminary data.</text>
</comment>
<reference evidence="2 3" key="1">
    <citation type="submission" date="2020-04" db="EMBL/GenBank/DDBJ databases">
        <title>Draft genome of Leeia sp. IMCC25680.</title>
        <authorList>
            <person name="Song J."/>
            <person name="Cho J.-C."/>
        </authorList>
    </citation>
    <scope>NUCLEOTIDE SEQUENCE [LARGE SCALE GENOMIC DNA]</scope>
    <source>
        <strain evidence="2 3">IMCC25680</strain>
    </source>
</reference>
<evidence type="ECO:0000313" key="2">
    <source>
        <dbReference type="EMBL" id="NLR73617.1"/>
    </source>
</evidence>
<organism evidence="2 3">
    <name type="scientific">Leeia aquatica</name>
    <dbReference type="NCBI Taxonomy" id="2725557"/>
    <lineage>
        <taxon>Bacteria</taxon>
        <taxon>Pseudomonadati</taxon>
        <taxon>Pseudomonadota</taxon>
        <taxon>Betaproteobacteria</taxon>
        <taxon>Neisseriales</taxon>
        <taxon>Leeiaceae</taxon>
        <taxon>Leeia</taxon>
    </lineage>
</organism>
<feature type="domain" description="HemN C-terminal" evidence="1">
    <location>
        <begin position="311"/>
        <end position="379"/>
    </location>
</feature>
<gene>
    <name evidence="2" type="ORF">HF682_00385</name>
</gene>
<proteinExistence type="predicted"/>
<dbReference type="AlphaFoldDB" id="A0A847S369"/>
<dbReference type="Gene3D" id="1.10.10.920">
    <property type="match status" value="1"/>
</dbReference>
<keyword evidence="3" id="KW-1185">Reference proteome</keyword>
<dbReference type="InterPro" id="IPR010723">
    <property type="entry name" value="HemN_C"/>
</dbReference>
<dbReference type="InterPro" id="IPR058240">
    <property type="entry name" value="rSAM_sf"/>
</dbReference>
<dbReference type="RefSeq" id="WP_168875285.1">
    <property type="nucleotide sequence ID" value="NZ_JABAIM010000001.1"/>
</dbReference>
<dbReference type="SUPFAM" id="SSF102114">
    <property type="entry name" value="Radical SAM enzymes"/>
    <property type="match status" value="1"/>
</dbReference>
<dbReference type="Pfam" id="PF06969">
    <property type="entry name" value="HemN_C"/>
    <property type="match status" value="1"/>
</dbReference>
<accession>A0A847S369</accession>
<name>A0A847S369_9NEIS</name>
<protein>
    <recommendedName>
        <fullName evidence="1">HemN C-terminal domain-containing protein</fullName>
    </recommendedName>
</protein>
<dbReference type="Proteomes" id="UP000587991">
    <property type="component" value="Unassembled WGS sequence"/>
</dbReference>
<evidence type="ECO:0000313" key="3">
    <source>
        <dbReference type="Proteomes" id="UP000587991"/>
    </source>
</evidence>
<evidence type="ECO:0000259" key="1">
    <source>
        <dbReference type="Pfam" id="PF06969"/>
    </source>
</evidence>